<name>X6LQS8_RETFI</name>
<proteinExistence type="predicted"/>
<dbReference type="AlphaFoldDB" id="X6LQS8"/>
<feature type="non-terminal residue" evidence="1">
    <location>
        <position position="115"/>
    </location>
</feature>
<feature type="non-terminal residue" evidence="1">
    <location>
        <position position="1"/>
    </location>
</feature>
<dbReference type="Proteomes" id="UP000023152">
    <property type="component" value="Unassembled WGS sequence"/>
</dbReference>
<dbReference type="EMBL" id="ASPP01031068">
    <property type="protein sequence ID" value="ETO03969.1"/>
    <property type="molecule type" value="Genomic_DNA"/>
</dbReference>
<reference evidence="1 2" key="1">
    <citation type="journal article" date="2013" name="Curr. Biol.">
        <title>The Genome of the Foraminiferan Reticulomyxa filosa.</title>
        <authorList>
            <person name="Glockner G."/>
            <person name="Hulsmann N."/>
            <person name="Schleicher M."/>
            <person name="Noegel A.A."/>
            <person name="Eichinger L."/>
            <person name="Gallinger C."/>
            <person name="Pawlowski J."/>
            <person name="Sierra R."/>
            <person name="Euteneuer U."/>
            <person name="Pillet L."/>
            <person name="Moustafa A."/>
            <person name="Platzer M."/>
            <person name="Groth M."/>
            <person name="Szafranski K."/>
            <person name="Schliwa M."/>
        </authorList>
    </citation>
    <scope>NUCLEOTIDE SEQUENCE [LARGE SCALE GENOMIC DNA]</scope>
</reference>
<gene>
    <name evidence="1" type="ORF">RFI_33433</name>
</gene>
<organism evidence="1 2">
    <name type="scientific">Reticulomyxa filosa</name>
    <dbReference type="NCBI Taxonomy" id="46433"/>
    <lineage>
        <taxon>Eukaryota</taxon>
        <taxon>Sar</taxon>
        <taxon>Rhizaria</taxon>
        <taxon>Retaria</taxon>
        <taxon>Foraminifera</taxon>
        <taxon>Monothalamids</taxon>
        <taxon>Reticulomyxidae</taxon>
        <taxon>Reticulomyxa</taxon>
    </lineage>
</organism>
<keyword evidence="2" id="KW-1185">Reference proteome</keyword>
<evidence type="ECO:0000313" key="2">
    <source>
        <dbReference type="Proteomes" id="UP000023152"/>
    </source>
</evidence>
<comment type="caution">
    <text evidence="1">The sequence shown here is derived from an EMBL/GenBank/DDBJ whole genome shotgun (WGS) entry which is preliminary data.</text>
</comment>
<sequence>EDGGKEFVEIVQNKEDIVPLKYGVVSNEKEFEKEEFWKKVVNRMSDETYDSSSICHLELYSNASLTQHYLIGVTNHAHMDLRGNFSLFHSLLFYIGEILDFRDKLGGKMEHPFGF</sequence>
<evidence type="ECO:0000313" key="1">
    <source>
        <dbReference type="EMBL" id="ETO03969.1"/>
    </source>
</evidence>
<accession>X6LQS8</accession>
<protein>
    <submittedName>
        <fullName evidence="1">Uncharacterized protein</fullName>
    </submittedName>
</protein>